<dbReference type="EC" id="2.7.7.7" evidence="2"/>
<dbReference type="GO" id="GO:0006260">
    <property type="term" value="P:DNA replication"/>
    <property type="evidence" value="ECO:0007669"/>
    <property type="project" value="UniProtKB-KW"/>
</dbReference>
<evidence type="ECO:0000256" key="3">
    <source>
        <dbReference type="ARBA" id="ARBA00022679"/>
    </source>
</evidence>
<evidence type="ECO:0000313" key="10">
    <source>
        <dbReference type="EMBL" id="ELP84043.1"/>
    </source>
</evidence>
<comment type="catalytic activity">
    <reaction evidence="8">
        <text>DNA(n) + a 2'-deoxyribonucleoside 5'-triphosphate = DNA(n+1) + diphosphate</text>
        <dbReference type="Rhea" id="RHEA:22508"/>
        <dbReference type="Rhea" id="RHEA-COMP:17339"/>
        <dbReference type="Rhea" id="RHEA-COMP:17340"/>
        <dbReference type="ChEBI" id="CHEBI:33019"/>
        <dbReference type="ChEBI" id="CHEBI:61560"/>
        <dbReference type="ChEBI" id="CHEBI:173112"/>
        <dbReference type="EC" id="2.7.7.7"/>
    </reaction>
</comment>
<dbReference type="OrthoDB" id="10265614at2759"/>
<accession>L7FJZ6</accession>
<dbReference type="KEGG" id="eiv:EIN_156830"/>
<evidence type="ECO:0000256" key="5">
    <source>
        <dbReference type="ARBA" id="ARBA00022705"/>
    </source>
</evidence>
<dbReference type="InterPro" id="IPR004868">
    <property type="entry name" value="DNA-dir_DNA_pol_B_mt/vir"/>
</dbReference>
<dbReference type="Gene3D" id="3.90.1600.10">
    <property type="entry name" value="Palm domain of DNA polymerase"/>
    <property type="match status" value="1"/>
</dbReference>
<dbReference type="GeneID" id="14883026"/>
<protein>
    <recommendedName>
        <fullName evidence="2">DNA-directed DNA polymerase</fullName>
        <ecNumber evidence="2">2.7.7.7</ecNumber>
    </recommendedName>
</protein>
<keyword evidence="5" id="KW-0235">DNA replication</keyword>
<dbReference type="OMA" id="DNNVNEC"/>
<dbReference type="PANTHER" id="PTHR48144:SF2">
    <property type="entry name" value="DNA-DIRECTED DNA POLYMERASE"/>
    <property type="match status" value="1"/>
</dbReference>
<evidence type="ECO:0000256" key="6">
    <source>
        <dbReference type="ARBA" id="ARBA00022932"/>
    </source>
</evidence>
<dbReference type="GO" id="GO:0003677">
    <property type="term" value="F:DNA binding"/>
    <property type="evidence" value="ECO:0007669"/>
    <property type="project" value="UniProtKB-KW"/>
</dbReference>
<dbReference type="EMBL" id="KB207174">
    <property type="protein sequence ID" value="ELP84043.1"/>
    <property type="molecule type" value="Genomic_DNA"/>
</dbReference>
<evidence type="ECO:0000256" key="2">
    <source>
        <dbReference type="ARBA" id="ARBA00012417"/>
    </source>
</evidence>
<proteinExistence type="inferred from homology"/>
<comment type="similarity">
    <text evidence="1">Belongs to the DNA polymerase type-B family.</text>
</comment>
<keyword evidence="3" id="KW-0808">Transferase</keyword>
<keyword evidence="11" id="KW-1185">Reference proteome</keyword>
<keyword evidence="7" id="KW-0238">DNA-binding</keyword>
<dbReference type="Pfam" id="PF03175">
    <property type="entry name" value="DNA_pol_B_2"/>
    <property type="match status" value="1"/>
</dbReference>
<feature type="domain" description="DNA-directed DNA polymerase family B mitochondria/virus" evidence="9">
    <location>
        <begin position="30"/>
        <end position="323"/>
    </location>
</feature>
<gene>
    <name evidence="10" type="ORF">EIN_156830</name>
</gene>
<organism evidence="10 11">
    <name type="scientific">Entamoeba invadens IP1</name>
    <dbReference type="NCBI Taxonomy" id="370355"/>
    <lineage>
        <taxon>Eukaryota</taxon>
        <taxon>Amoebozoa</taxon>
        <taxon>Evosea</taxon>
        <taxon>Archamoebae</taxon>
        <taxon>Mastigamoebida</taxon>
        <taxon>Entamoebidae</taxon>
        <taxon>Entamoeba</taxon>
    </lineage>
</organism>
<dbReference type="GO" id="GO:0000166">
    <property type="term" value="F:nucleotide binding"/>
    <property type="evidence" value="ECO:0007669"/>
    <property type="project" value="InterPro"/>
</dbReference>
<evidence type="ECO:0000313" key="11">
    <source>
        <dbReference type="Proteomes" id="UP000014680"/>
    </source>
</evidence>
<dbReference type="SUPFAM" id="SSF56672">
    <property type="entry name" value="DNA/RNA polymerases"/>
    <property type="match status" value="1"/>
</dbReference>
<sequence length="325" mass="38519">MQISKLVHKEFIKHIVLLILDEIHLKFHVNMVIFKKLYPYNYYNADRIQNNIGIISEAGEYESQKWNEKQYNLFKENIYKNNNCLVNNNKFDMRLYCKFYFCQDVRILKEGQIKFRKNNLKSLNIDVDNFISISALANHYFKLHVYTQIPNLMQSSGKVREFIQGAVYGGRNMCRDNSKQHVTKDLYDYDACSLYPIAMHILKLATGKPILIPQESCNKTILNHLMLEQQLEPTNERYISAFIVDKEITKIHKHLHLPIITKKDNKGDNNVNECCTMRVDNIMIEDMIKFQQIEFNIIRGYYWTGCKSNVFSNEIEKIYNLRSQL</sequence>
<keyword evidence="6" id="KW-0239">DNA-directed DNA polymerase</keyword>
<dbReference type="AlphaFoldDB" id="L7FJZ6"/>
<dbReference type="PANTHER" id="PTHR48144">
    <property type="entry name" value="DNA-DIRECTED DNA POLYMERASE"/>
    <property type="match status" value="1"/>
</dbReference>
<dbReference type="RefSeq" id="XP_004183389.1">
    <property type="nucleotide sequence ID" value="XM_004183341.1"/>
</dbReference>
<evidence type="ECO:0000256" key="1">
    <source>
        <dbReference type="ARBA" id="ARBA00005755"/>
    </source>
</evidence>
<name>L7FJZ6_ENTIV</name>
<evidence type="ECO:0000256" key="4">
    <source>
        <dbReference type="ARBA" id="ARBA00022695"/>
    </source>
</evidence>
<reference evidence="10 11" key="1">
    <citation type="submission" date="2012-10" db="EMBL/GenBank/DDBJ databases">
        <authorList>
            <person name="Zafar N."/>
            <person name="Inman J."/>
            <person name="Hall N."/>
            <person name="Lorenzi H."/>
            <person name="Caler E."/>
        </authorList>
    </citation>
    <scope>NUCLEOTIDE SEQUENCE [LARGE SCALE GENOMIC DNA]</scope>
    <source>
        <strain evidence="10 11">IP1</strain>
    </source>
</reference>
<keyword evidence="4" id="KW-0548">Nucleotidyltransferase</keyword>
<dbReference type="InterPro" id="IPR043502">
    <property type="entry name" value="DNA/RNA_pol_sf"/>
</dbReference>
<dbReference type="InterPro" id="IPR023211">
    <property type="entry name" value="DNA_pol_palm_dom_sf"/>
</dbReference>
<evidence type="ECO:0000259" key="9">
    <source>
        <dbReference type="Pfam" id="PF03175"/>
    </source>
</evidence>
<dbReference type="GO" id="GO:0003887">
    <property type="term" value="F:DNA-directed DNA polymerase activity"/>
    <property type="evidence" value="ECO:0007669"/>
    <property type="project" value="UniProtKB-KW"/>
</dbReference>
<evidence type="ECO:0000256" key="8">
    <source>
        <dbReference type="ARBA" id="ARBA00049244"/>
    </source>
</evidence>
<dbReference type="Proteomes" id="UP000014680">
    <property type="component" value="Unassembled WGS sequence"/>
</dbReference>
<dbReference type="VEuPathDB" id="AmoebaDB:EIN_156830"/>
<evidence type="ECO:0000256" key="7">
    <source>
        <dbReference type="ARBA" id="ARBA00023125"/>
    </source>
</evidence>